<keyword evidence="3" id="KW-1185">Reference proteome</keyword>
<gene>
    <name evidence="2" type="ORF">E2C01_093075</name>
</gene>
<name>A0A5B7JTX6_PORTR</name>
<proteinExistence type="predicted"/>
<sequence>MEDGKWKGGRRGGERDGETGEEMEAKMVGGDKGSEVEGNGRKVVEKRVRERRLLSTQPTTVPLPPLPPLPASLSSPPPHPPFTSAFHLLTFLASTIPPSPPPYPTTTTTTTHDLVSAAPKYQLNYHEGPESINGGEGGKGMG</sequence>
<feature type="compositionally biased region" description="Pro residues" evidence="1">
    <location>
        <begin position="61"/>
        <end position="78"/>
    </location>
</feature>
<organism evidence="2 3">
    <name type="scientific">Portunus trituberculatus</name>
    <name type="common">Swimming crab</name>
    <name type="synonym">Neptunus trituberculatus</name>
    <dbReference type="NCBI Taxonomy" id="210409"/>
    <lineage>
        <taxon>Eukaryota</taxon>
        <taxon>Metazoa</taxon>
        <taxon>Ecdysozoa</taxon>
        <taxon>Arthropoda</taxon>
        <taxon>Crustacea</taxon>
        <taxon>Multicrustacea</taxon>
        <taxon>Malacostraca</taxon>
        <taxon>Eumalacostraca</taxon>
        <taxon>Eucarida</taxon>
        <taxon>Decapoda</taxon>
        <taxon>Pleocyemata</taxon>
        <taxon>Brachyura</taxon>
        <taxon>Eubrachyura</taxon>
        <taxon>Portunoidea</taxon>
        <taxon>Portunidae</taxon>
        <taxon>Portuninae</taxon>
        <taxon>Portunus</taxon>
    </lineage>
</organism>
<feature type="region of interest" description="Disordered" evidence="1">
    <location>
        <begin position="1"/>
        <end position="78"/>
    </location>
</feature>
<protein>
    <submittedName>
        <fullName evidence="2">Uncharacterized protein</fullName>
    </submittedName>
</protein>
<reference evidence="2 3" key="1">
    <citation type="submission" date="2019-05" db="EMBL/GenBank/DDBJ databases">
        <title>Another draft genome of Portunus trituberculatus and its Hox gene families provides insights of decapod evolution.</title>
        <authorList>
            <person name="Jeong J.-H."/>
            <person name="Song I."/>
            <person name="Kim S."/>
            <person name="Choi T."/>
            <person name="Kim D."/>
            <person name="Ryu S."/>
            <person name="Kim W."/>
        </authorList>
    </citation>
    <scope>NUCLEOTIDE SEQUENCE [LARGE SCALE GENOMIC DNA]</scope>
    <source>
        <tissue evidence="2">Muscle</tissue>
    </source>
</reference>
<accession>A0A5B7JTX6</accession>
<dbReference type="EMBL" id="VSRR010111285">
    <property type="protein sequence ID" value="MPC97746.1"/>
    <property type="molecule type" value="Genomic_DNA"/>
</dbReference>
<feature type="compositionally biased region" description="Basic and acidic residues" evidence="1">
    <location>
        <begin position="32"/>
        <end position="53"/>
    </location>
</feature>
<comment type="caution">
    <text evidence="2">The sequence shown here is derived from an EMBL/GenBank/DDBJ whole genome shotgun (WGS) entry which is preliminary data.</text>
</comment>
<evidence type="ECO:0000313" key="3">
    <source>
        <dbReference type="Proteomes" id="UP000324222"/>
    </source>
</evidence>
<evidence type="ECO:0000313" key="2">
    <source>
        <dbReference type="EMBL" id="MPC97746.1"/>
    </source>
</evidence>
<dbReference type="AlphaFoldDB" id="A0A5B7JTX6"/>
<dbReference type="Proteomes" id="UP000324222">
    <property type="component" value="Unassembled WGS sequence"/>
</dbReference>
<evidence type="ECO:0000256" key="1">
    <source>
        <dbReference type="SAM" id="MobiDB-lite"/>
    </source>
</evidence>
<feature type="region of interest" description="Disordered" evidence="1">
    <location>
        <begin position="122"/>
        <end position="142"/>
    </location>
</feature>
<feature type="compositionally biased region" description="Basic and acidic residues" evidence="1">
    <location>
        <begin position="1"/>
        <end position="18"/>
    </location>
</feature>